<dbReference type="InterPro" id="IPR020568">
    <property type="entry name" value="Ribosomal_Su5_D2-typ_SF"/>
</dbReference>
<feature type="active site" evidence="6">
    <location>
        <position position="129"/>
    </location>
</feature>
<dbReference type="SUPFAM" id="SSF54211">
    <property type="entry name" value="Ribosomal protein S5 domain 2-like"/>
    <property type="match status" value="1"/>
</dbReference>
<keyword evidence="9" id="KW-1185">Reference proteome</keyword>
<dbReference type="SUPFAM" id="SSF55060">
    <property type="entry name" value="GHMP Kinase, C-terminal domain"/>
    <property type="match status" value="1"/>
</dbReference>
<dbReference type="PIRSF" id="PIRSF010376">
    <property type="entry name" value="IspE"/>
    <property type="match status" value="1"/>
</dbReference>
<evidence type="ECO:0000256" key="4">
    <source>
        <dbReference type="ARBA" id="ARBA00022777"/>
    </source>
</evidence>
<evidence type="ECO:0000313" key="9">
    <source>
        <dbReference type="Proteomes" id="UP000006462"/>
    </source>
</evidence>
<keyword evidence="2 6" id="KW-0808">Transferase</keyword>
<evidence type="ECO:0000259" key="7">
    <source>
        <dbReference type="Pfam" id="PF00288"/>
    </source>
</evidence>
<dbReference type="InterPro" id="IPR004424">
    <property type="entry name" value="IspE"/>
</dbReference>
<keyword evidence="4 6" id="KW-0418">Kinase</keyword>
<evidence type="ECO:0000256" key="5">
    <source>
        <dbReference type="ARBA" id="ARBA00022840"/>
    </source>
</evidence>
<keyword evidence="5 6" id="KW-0067">ATP-binding</keyword>
<comment type="caution">
    <text evidence="8">The sequence shown here is derived from an EMBL/GenBank/DDBJ whole genome shotgun (WGS) entry which is preliminary data.</text>
</comment>
<accession>A0ABM9ZUT5</accession>
<organism evidence="8 9">
    <name type="scientific">Pyramidobacter piscolens W5455</name>
    <dbReference type="NCBI Taxonomy" id="352165"/>
    <lineage>
        <taxon>Bacteria</taxon>
        <taxon>Thermotogati</taxon>
        <taxon>Synergistota</taxon>
        <taxon>Synergistia</taxon>
        <taxon>Synergistales</taxon>
        <taxon>Dethiosulfovibrionaceae</taxon>
        <taxon>Pyramidobacter</taxon>
    </lineage>
</organism>
<dbReference type="Gene3D" id="3.30.70.890">
    <property type="entry name" value="GHMP kinase, C-terminal domain"/>
    <property type="match status" value="1"/>
</dbReference>
<evidence type="ECO:0000256" key="3">
    <source>
        <dbReference type="ARBA" id="ARBA00022741"/>
    </source>
</evidence>
<evidence type="ECO:0000256" key="2">
    <source>
        <dbReference type="ARBA" id="ARBA00022679"/>
    </source>
</evidence>
<keyword evidence="6" id="KW-0414">Isoprene biosynthesis</keyword>
<comment type="similarity">
    <text evidence="6">Belongs to the GHMP kinase family. IspE subfamily.</text>
</comment>
<evidence type="ECO:0000256" key="1">
    <source>
        <dbReference type="ARBA" id="ARBA00017473"/>
    </source>
</evidence>
<dbReference type="Gene3D" id="3.30.230.10">
    <property type="match status" value="1"/>
</dbReference>
<feature type="active site" evidence="6">
    <location>
        <position position="9"/>
    </location>
</feature>
<dbReference type="InterPro" id="IPR014721">
    <property type="entry name" value="Ribsml_uS5_D2-typ_fold_subgr"/>
</dbReference>
<dbReference type="HAMAP" id="MF_00061">
    <property type="entry name" value="IspE"/>
    <property type="match status" value="1"/>
</dbReference>
<dbReference type="PANTHER" id="PTHR43527">
    <property type="entry name" value="4-DIPHOSPHOCYTIDYL-2-C-METHYL-D-ERYTHRITOL KINASE, CHLOROPLASTIC"/>
    <property type="match status" value="1"/>
</dbReference>
<dbReference type="InterPro" id="IPR006204">
    <property type="entry name" value="GHMP_kinase_N_dom"/>
</dbReference>
<feature type="domain" description="GHMP kinase N-terminal" evidence="7">
    <location>
        <begin position="65"/>
        <end position="115"/>
    </location>
</feature>
<evidence type="ECO:0000256" key="6">
    <source>
        <dbReference type="HAMAP-Rule" id="MF_00061"/>
    </source>
</evidence>
<comment type="caution">
    <text evidence="6">Lacks conserved residue(s) required for the propagation of feature annotation.</text>
</comment>
<dbReference type="GO" id="GO:0050515">
    <property type="term" value="F:4-(cytidine 5'-diphospho)-2-C-methyl-D-erythritol kinase activity"/>
    <property type="evidence" value="ECO:0007669"/>
    <property type="project" value="UniProtKB-EC"/>
</dbReference>
<comment type="pathway">
    <text evidence="6">Isoprenoid biosynthesis; isopentenyl diphosphate biosynthesis via DXP pathway; isopentenyl diphosphate from 1-deoxy-D-xylulose 5-phosphate: step 3/6.</text>
</comment>
<proteinExistence type="inferred from homology"/>
<sequence>MEFRNCWAKINLSLRVVGRLQSGYHDLCSVFFKIGPVDCLTINEDVEDNVRVIFSRTKSGIQGRNILLKALDRIRAAGIAVPPLDMRLEKRVPPGTGLGGGSGDAAALLDYLASAGYPVGRFAAEIGADVPFLLSRVSAALARGAGEKLSPLQASPAQWRVVVAIPTWRCVTADMFARLDEYFHDEWKSTSERACSEARQVFDRLVRGEFCGLLPNDFSDLLLRERGEYRALFADFYRSGAIAWGISGSGSSAFALWNKNDFRGFSTALPWVEDVLVF</sequence>
<comment type="catalytic activity">
    <reaction evidence="6">
        <text>4-CDP-2-C-methyl-D-erythritol + ATP = 4-CDP-2-C-methyl-D-erythritol 2-phosphate + ADP + H(+)</text>
        <dbReference type="Rhea" id="RHEA:18437"/>
        <dbReference type="ChEBI" id="CHEBI:15378"/>
        <dbReference type="ChEBI" id="CHEBI:30616"/>
        <dbReference type="ChEBI" id="CHEBI:57823"/>
        <dbReference type="ChEBI" id="CHEBI:57919"/>
        <dbReference type="ChEBI" id="CHEBI:456216"/>
        <dbReference type="EC" id="2.7.1.148"/>
    </reaction>
</comment>
<evidence type="ECO:0000313" key="8">
    <source>
        <dbReference type="EMBL" id="EFB90630.1"/>
    </source>
</evidence>
<name>A0ABM9ZUT5_9BACT</name>
<dbReference type="Pfam" id="PF00288">
    <property type="entry name" value="GHMP_kinases_N"/>
    <property type="match status" value="1"/>
</dbReference>
<comment type="function">
    <text evidence="6">Catalyzes the phosphorylation of the position 2 hydroxy group of 4-diphosphocytidyl-2C-methyl-D-erythritol.</text>
</comment>
<gene>
    <name evidence="6" type="primary">ispE</name>
    <name evidence="8" type="ORF">HMPREF7215_0049</name>
</gene>
<dbReference type="EC" id="2.7.1.148" evidence="6"/>
<dbReference type="InterPro" id="IPR036554">
    <property type="entry name" value="GHMP_kinase_C_sf"/>
</dbReference>
<dbReference type="Proteomes" id="UP000006462">
    <property type="component" value="Unassembled WGS sequence"/>
</dbReference>
<protein>
    <recommendedName>
        <fullName evidence="1 6">4-diphosphocytidyl-2-C-methyl-D-erythritol kinase</fullName>
        <shortName evidence="6">CMK</shortName>
        <ecNumber evidence="6">2.7.1.148</ecNumber>
    </recommendedName>
    <alternativeName>
        <fullName evidence="6">4-(cytidine-5'-diphospho)-2-C-methyl-D-erythritol kinase</fullName>
    </alternativeName>
</protein>
<dbReference type="PANTHER" id="PTHR43527:SF2">
    <property type="entry name" value="4-DIPHOSPHOCYTIDYL-2-C-METHYL-D-ERYTHRITOL KINASE, CHLOROPLASTIC"/>
    <property type="match status" value="1"/>
</dbReference>
<reference evidence="8 9" key="1">
    <citation type="submission" date="2009-12" db="EMBL/GenBank/DDBJ databases">
        <authorList>
            <person name="Shrivastava S."/>
            <person name="Madupu R."/>
            <person name="Durkin A.S."/>
            <person name="Torralba M."/>
            <person name="Methe B."/>
            <person name="Sutton G.G."/>
            <person name="Strausberg R.L."/>
            <person name="Nelson K.E."/>
        </authorList>
    </citation>
    <scope>NUCLEOTIDE SEQUENCE [LARGE SCALE GENOMIC DNA]</scope>
    <source>
        <strain evidence="8 9">W5455</strain>
    </source>
</reference>
<keyword evidence="3 6" id="KW-0547">Nucleotide-binding</keyword>
<dbReference type="EMBL" id="ADFP01000071">
    <property type="protein sequence ID" value="EFB90630.1"/>
    <property type="molecule type" value="Genomic_DNA"/>
</dbReference>